<feature type="transmembrane region" description="Helical" evidence="2">
    <location>
        <begin position="284"/>
        <end position="303"/>
    </location>
</feature>
<evidence type="ECO:0000256" key="1">
    <source>
        <dbReference type="ARBA" id="ARBA00001946"/>
    </source>
</evidence>
<feature type="domain" description="GGDEF" evidence="7">
    <location>
        <begin position="590"/>
        <end position="729"/>
    </location>
</feature>
<dbReference type="PROSITE" id="PS50883">
    <property type="entry name" value="EAL"/>
    <property type="match status" value="1"/>
</dbReference>
<evidence type="ECO:0000313" key="9">
    <source>
        <dbReference type="Proteomes" id="UP000586119"/>
    </source>
</evidence>
<feature type="domain" description="PAS" evidence="4">
    <location>
        <begin position="319"/>
        <end position="392"/>
    </location>
</feature>
<dbReference type="InterPro" id="IPR000160">
    <property type="entry name" value="GGDEF_dom"/>
</dbReference>
<protein>
    <submittedName>
        <fullName evidence="8">EAL domain-containing protein</fullName>
    </submittedName>
</protein>
<dbReference type="InterPro" id="IPR000700">
    <property type="entry name" value="PAS-assoc_C"/>
</dbReference>
<dbReference type="InterPro" id="IPR043128">
    <property type="entry name" value="Rev_trsase/Diguanyl_cyclase"/>
</dbReference>
<dbReference type="PROSITE" id="PS50112">
    <property type="entry name" value="PAS"/>
    <property type="match status" value="2"/>
</dbReference>
<dbReference type="Gene3D" id="3.30.70.270">
    <property type="match status" value="1"/>
</dbReference>
<dbReference type="InterPro" id="IPR001633">
    <property type="entry name" value="EAL_dom"/>
</dbReference>
<dbReference type="SUPFAM" id="SSF141868">
    <property type="entry name" value="EAL domain-like"/>
    <property type="match status" value="1"/>
</dbReference>
<dbReference type="Pfam" id="PF00497">
    <property type="entry name" value="SBP_bac_3"/>
    <property type="match status" value="1"/>
</dbReference>
<dbReference type="Gene3D" id="3.40.190.10">
    <property type="entry name" value="Periplasmic binding protein-like II"/>
    <property type="match status" value="2"/>
</dbReference>
<dbReference type="SMART" id="SM00086">
    <property type="entry name" value="PAC"/>
    <property type="match status" value="2"/>
</dbReference>
<dbReference type="SUPFAM" id="SSF55785">
    <property type="entry name" value="PYP-like sensor domain (PAS domain)"/>
    <property type="match status" value="2"/>
</dbReference>
<dbReference type="InterPro" id="IPR013655">
    <property type="entry name" value="PAS_fold_3"/>
</dbReference>
<dbReference type="EMBL" id="JACCDF010000012">
    <property type="protein sequence ID" value="NYS61750.1"/>
    <property type="molecule type" value="Genomic_DNA"/>
</dbReference>
<dbReference type="Gene3D" id="3.20.20.450">
    <property type="entry name" value="EAL domain"/>
    <property type="match status" value="1"/>
</dbReference>
<dbReference type="SMART" id="SM00267">
    <property type="entry name" value="GGDEF"/>
    <property type="match status" value="1"/>
</dbReference>
<dbReference type="Pfam" id="PF00990">
    <property type="entry name" value="GGDEF"/>
    <property type="match status" value="1"/>
</dbReference>
<dbReference type="FunFam" id="3.30.70.270:FF:000001">
    <property type="entry name" value="Diguanylate cyclase domain protein"/>
    <property type="match status" value="1"/>
</dbReference>
<evidence type="ECO:0000259" key="6">
    <source>
        <dbReference type="PROSITE" id="PS50883"/>
    </source>
</evidence>
<dbReference type="Pfam" id="PF08447">
    <property type="entry name" value="PAS_3"/>
    <property type="match status" value="1"/>
</dbReference>
<reference evidence="8 9" key="1">
    <citation type="journal article" date="2015" name="Int. J. Syst. Evol. Microbiol.">
        <title>Halomonas salicampi sp. nov., a halotolerant and alkalitolerant bacterium isolated from a saltern soil.</title>
        <authorList>
            <person name="Lee J.C."/>
            <person name="Kim Y.S."/>
            <person name="Yun B.S."/>
            <person name="Whang K.S."/>
        </authorList>
    </citation>
    <scope>NUCLEOTIDE SEQUENCE [LARGE SCALE GENOMIC DNA]</scope>
    <source>
        <strain evidence="8 9">BH103</strain>
    </source>
</reference>
<dbReference type="NCBIfam" id="TIGR00254">
    <property type="entry name" value="GGDEF"/>
    <property type="match status" value="1"/>
</dbReference>
<dbReference type="InterPro" id="IPR035919">
    <property type="entry name" value="EAL_sf"/>
</dbReference>
<dbReference type="CDD" id="cd01949">
    <property type="entry name" value="GGDEF"/>
    <property type="match status" value="1"/>
</dbReference>
<keyword evidence="3" id="KW-0732">Signal</keyword>
<evidence type="ECO:0000259" key="4">
    <source>
        <dbReference type="PROSITE" id="PS50112"/>
    </source>
</evidence>
<dbReference type="Pfam" id="PF00563">
    <property type="entry name" value="EAL"/>
    <property type="match status" value="1"/>
</dbReference>
<sequence>MAESKDCTAKSFCQRWLLAGFIGLLFTFSAYADEPDIRLNETEKAYLAKNEPIVFVSQRAYPPFEFINDDGERQGMMVELAHWIATEAGFHAQFVSTDFSTAQAQIQRGDADVLTSFFYSPRREQRFDFTQTIFEVPTAIFVRADRPDIARLQDLKGRRVATQRDDYAEEYLAETGLDTELVTTANFAEAAQVVLAGDADAMIGDEQIVLYHLYREGLNDEMKRVGEPLYTGLNAMAVIEGNQPLKSILNKGIKKAREQGTLDRLNEKWLGEMLPSARINWRDYWPHALLVIIATLWVIAWNLRLRQLVRRKTRELRHHQERLTEILHVTHTATWELNVVSGQLSVNDCWAEMLGYTPEELTHCSLSQWRLWVHPDDLAEAEQALDAHLRGQTPSYSCEFRLRHRDGHWLWVLDRGKVTSRNGQGDALKMSGTRIDISAERHAEAELRLAASVFRNAHDAILLTDSNGVIVDVNAAFTRITGFEVEEVLHTRTTLLDRLSRGQGIWQGEVKETRKNSEHYPALLTISRVDNSADRSAHFVIVFTDISSQKEYENRLEHLAYFDRLTDLPNRERLTQHLTHAMASARRHGHRVVLAYLDLDGFKEINDIYGHVLGDRVLKTISERLRSAVDSDNTVARLGGDEFVIMLPHQHSDEAMQRVISTLIQRVNQPMQLAGHELRVSASIGVACYVGHATEDNDDIEPDQFIRQADHAMYQAKQLGKNRYHIFDSAHERAVRGHHQSIARIQQALNNDEFVLFYQPKVNMHSGEVIGVEALIRWQHPDRGLLPPVAFLPDLQQHSLAIAVGEWVACTAIAQFCAWKKHGVHLPVSINIDGIHLQDAGFADWLQYTLSRYPSVEPGDIEIEVLESSALDDIHRVAEIMRHCQRFGAHFSLDDFGTGYASLAYLRYLPVGQLKIDRSFVFNMLENNEDLVMLKGVLSLAKAFQRRVIAEGVETYAHARALLALGCKYGQGYAFARPMPANEMLPWVEGFTLPDATTNPEATNSEY</sequence>
<dbReference type="InterPro" id="IPR052155">
    <property type="entry name" value="Biofilm_reg_signaling"/>
</dbReference>
<dbReference type="PROSITE" id="PS50113">
    <property type="entry name" value="PAC"/>
    <property type="match status" value="2"/>
</dbReference>
<dbReference type="InterPro" id="IPR000014">
    <property type="entry name" value="PAS"/>
</dbReference>
<feature type="domain" description="EAL" evidence="6">
    <location>
        <begin position="738"/>
        <end position="992"/>
    </location>
</feature>
<evidence type="ECO:0000313" key="8">
    <source>
        <dbReference type="EMBL" id="NYS61750.1"/>
    </source>
</evidence>
<dbReference type="CDD" id="cd00130">
    <property type="entry name" value="PAS"/>
    <property type="match status" value="2"/>
</dbReference>
<dbReference type="PROSITE" id="PS50887">
    <property type="entry name" value="GGDEF"/>
    <property type="match status" value="1"/>
</dbReference>
<keyword evidence="2" id="KW-0472">Membrane</keyword>
<dbReference type="GO" id="GO:0003824">
    <property type="term" value="F:catalytic activity"/>
    <property type="evidence" value="ECO:0007669"/>
    <property type="project" value="UniProtKB-ARBA"/>
</dbReference>
<feature type="domain" description="PAC" evidence="5">
    <location>
        <begin position="396"/>
        <end position="449"/>
    </location>
</feature>
<keyword evidence="2" id="KW-0812">Transmembrane</keyword>
<dbReference type="InterPro" id="IPR001638">
    <property type="entry name" value="Solute-binding_3/MltF_N"/>
</dbReference>
<comment type="caution">
    <text evidence="8">The sequence shown here is derived from an EMBL/GenBank/DDBJ whole genome shotgun (WGS) entry which is preliminary data.</text>
</comment>
<dbReference type="SMART" id="SM00062">
    <property type="entry name" value="PBPb"/>
    <property type="match status" value="1"/>
</dbReference>
<dbReference type="SMART" id="SM00091">
    <property type="entry name" value="PAS"/>
    <property type="match status" value="2"/>
</dbReference>
<feature type="domain" description="PAS" evidence="4">
    <location>
        <begin position="443"/>
        <end position="489"/>
    </location>
</feature>
<dbReference type="RefSeq" id="WP_179931078.1">
    <property type="nucleotide sequence ID" value="NZ_JACCDF010000012.1"/>
</dbReference>
<name>A0A7Z0RW21_9GAMM</name>
<dbReference type="CDD" id="cd01948">
    <property type="entry name" value="EAL"/>
    <property type="match status" value="1"/>
</dbReference>
<gene>
    <name evidence="8" type="ORF">HZS81_13410</name>
</gene>
<proteinExistence type="predicted"/>
<keyword evidence="2" id="KW-1133">Transmembrane helix</keyword>
<evidence type="ECO:0000259" key="5">
    <source>
        <dbReference type="PROSITE" id="PS50113"/>
    </source>
</evidence>
<feature type="chain" id="PRO_5030514093" evidence="3">
    <location>
        <begin position="33"/>
        <end position="1007"/>
    </location>
</feature>
<feature type="domain" description="PAC" evidence="5">
    <location>
        <begin position="506"/>
        <end position="558"/>
    </location>
</feature>
<feature type="signal peptide" evidence="3">
    <location>
        <begin position="1"/>
        <end position="32"/>
    </location>
</feature>
<dbReference type="InterPro" id="IPR029787">
    <property type="entry name" value="Nucleotide_cyclase"/>
</dbReference>
<evidence type="ECO:0000256" key="2">
    <source>
        <dbReference type="SAM" id="Phobius"/>
    </source>
</evidence>
<dbReference type="CDD" id="cd13704">
    <property type="entry name" value="PBP2_HisK"/>
    <property type="match status" value="1"/>
</dbReference>
<dbReference type="SUPFAM" id="SSF55073">
    <property type="entry name" value="Nucleotide cyclase"/>
    <property type="match status" value="1"/>
</dbReference>
<comment type="cofactor">
    <cofactor evidence="1">
        <name>Mg(2+)</name>
        <dbReference type="ChEBI" id="CHEBI:18420"/>
    </cofactor>
</comment>
<dbReference type="InterPro" id="IPR035965">
    <property type="entry name" value="PAS-like_dom_sf"/>
</dbReference>
<dbReference type="AlphaFoldDB" id="A0A7Z0RW21"/>
<dbReference type="Proteomes" id="UP000586119">
    <property type="component" value="Unassembled WGS sequence"/>
</dbReference>
<dbReference type="InterPro" id="IPR001610">
    <property type="entry name" value="PAC"/>
</dbReference>
<accession>A0A7Z0RW21</accession>
<dbReference type="PANTHER" id="PTHR44757">
    <property type="entry name" value="DIGUANYLATE CYCLASE DGCP"/>
    <property type="match status" value="1"/>
</dbReference>
<dbReference type="NCBIfam" id="TIGR00229">
    <property type="entry name" value="sensory_box"/>
    <property type="match status" value="2"/>
</dbReference>
<dbReference type="SUPFAM" id="SSF53850">
    <property type="entry name" value="Periplasmic binding protein-like II"/>
    <property type="match status" value="1"/>
</dbReference>
<evidence type="ECO:0000259" key="7">
    <source>
        <dbReference type="PROSITE" id="PS50887"/>
    </source>
</evidence>
<evidence type="ECO:0000256" key="3">
    <source>
        <dbReference type="SAM" id="SignalP"/>
    </source>
</evidence>
<organism evidence="8 9">
    <name type="scientific">Vreelandella salicampi</name>
    <dbReference type="NCBI Taxonomy" id="1449798"/>
    <lineage>
        <taxon>Bacteria</taxon>
        <taxon>Pseudomonadati</taxon>
        <taxon>Pseudomonadota</taxon>
        <taxon>Gammaproteobacteria</taxon>
        <taxon>Oceanospirillales</taxon>
        <taxon>Halomonadaceae</taxon>
        <taxon>Vreelandella</taxon>
    </lineage>
</organism>
<dbReference type="PANTHER" id="PTHR44757:SF2">
    <property type="entry name" value="BIOFILM ARCHITECTURE MAINTENANCE PROTEIN MBAA"/>
    <property type="match status" value="1"/>
</dbReference>
<dbReference type="Pfam" id="PF13426">
    <property type="entry name" value="PAS_9"/>
    <property type="match status" value="1"/>
</dbReference>
<keyword evidence="9" id="KW-1185">Reference proteome</keyword>
<dbReference type="Gene3D" id="3.30.450.20">
    <property type="entry name" value="PAS domain"/>
    <property type="match status" value="2"/>
</dbReference>
<dbReference type="SMART" id="SM00052">
    <property type="entry name" value="EAL"/>
    <property type="match status" value="1"/>
</dbReference>